<comment type="caution">
    <text evidence="1">The sequence shown here is derived from an EMBL/GenBank/DDBJ whole genome shotgun (WGS) entry which is preliminary data.</text>
</comment>
<sequence>MSVFGNDARLQSVFHDTRDEPLAFPQIGVVRCSIFGLTGVNSYSVCADIAIETGFCENHDVAIHNPFVGGDLQPQLIRFVRQRSNIAEEKHPDYFLRQEMEADKIKNETKYKETMYVVNGGESNDVHPVVTAAAARRADTAPTTWNESAADRRLVLRKRSCPDRAERTALRPHEQRRDLFHRGVLTAAVWSLFASDRGSAWHSGPKGPRVILWSNFAPVVTAAAARRADTAPTTWNESAADRRLVLRKRSCPDRAERTALRPHEQRRDLFHRGVLTAAVWSLFASDPVIDLDQQK</sequence>
<reference evidence="1 2" key="1">
    <citation type="submission" date="2019-06" db="EMBL/GenBank/DDBJ databases">
        <title>Draft genomes of female and male turbot (Scophthalmus maximus).</title>
        <authorList>
            <person name="Xu H."/>
            <person name="Xu X.-W."/>
            <person name="Shao C."/>
            <person name="Chen S."/>
        </authorList>
    </citation>
    <scope>NUCLEOTIDE SEQUENCE [LARGE SCALE GENOMIC DNA]</scope>
    <source>
        <strain evidence="1">Ysfricsl-2016a</strain>
        <tissue evidence="1">Blood</tissue>
    </source>
</reference>
<name>A0A6A4S2B0_SCOMX</name>
<accession>A0A6A4S2B0</accession>
<proteinExistence type="predicted"/>
<dbReference type="Proteomes" id="UP000438429">
    <property type="component" value="Unassembled WGS sequence"/>
</dbReference>
<organism evidence="1 2">
    <name type="scientific">Scophthalmus maximus</name>
    <name type="common">Turbot</name>
    <name type="synonym">Psetta maxima</name>
    <dbReference type="NCBI Taxonomy" id="52904"/>
    <lineage>
        <taxon>Eukaryota</taxon>
        <taxon>Metazoa</taxon>
        <taxon>Chordata</taxon>
        <taxon>Craniata</taxon>
        <taxon>Vertebrata</taxon>
        <taxon>Euteleostomi</taxon>
        <taxon>Actinopterygii</taxon>
        <taxon>Neopterygii</taxon>
        <taxon>Teleostei</taxon>
        <taxon>Neoteleostei</taxon>
        <taxon>Acanthomorphata</taxon>
        <taxon>Carangaria</taxon>
        <taxon>Pleuronectiformes</taxon>
        <taxon>Pleuronectoidei</taxon>
        <taxon>Scophthalmidae</taxon>
        <taxon>Scophthalmus</taxon>
    </lineage>
</organism>
<evidence type="ECO:0000313" key="1">
    <source>
        <dbReference type="EMBL" id="KAF0029346.1"/>
    </source>
</evidence>
<dbReference type="EMBL" id="VEVO01000016">
    <property type="protein sequence ID" value="KAF0029346.1"/>
    <property type="molecule type" value="Genomic_DNA"/>
</dbReference>
<evidence type="ECO:0000313" key="2">
    <source>
        <dbReference type="Proteomes" id="UP000438429"/>
    </source>
</evidence>
<gene>
    <name evidence="1" type="ORF">F2P81_018451</name>
</gene>
<protein>
    <submittedName>
        <fullName evidence="1">Uncharacterized protein</fullName>
    </submittedName>
</protein>
<dbReference type="AlphaFoldDB" id="A0A6A4S2B0"/>